<evidence type="ECO:0000256" key="6">
    <source>
        <dbReference type="PIRSR" id="PIRSR000189-1"/>
    </source>
</evidence>
<accession>A0A135LDE3</accession>
<comment type="similarity">
    <text evidence="2">Belongs to the DAMOX/DASOX family.</text>
</comment>
<evidence type="ECO:0000256" key="1">
    <source>
        <dbReference type="ARBA" id="ARBA00001974"/>
    </source>
</evidence>
<feature type="binding site" evidence="6">
    <location>
        <position position="229"/>
    </location>
    <ligand>
        <name>D-dopa</name>
        <dbReference type="ChEBI" id="CHEBI:149689"/>
    </ligand>
</feature>
<dbReference type="SUPFAM" id="SSF51971">
    <property type="entry name" value="Nucleotide-binding domain"/>
    <property type="match status" value="1"/>
</dbReference>
<keyword evidence="4 6" id="KW-0274">FAD</keyword>
<evidence type="ECO:0000313" key="9">
    <source>
        <dbReference type="Proteomes" id="UP000070168"/>
    </source>
</evidence>
<evidence type="ECO:0000256" key="3">
    <source>
        <dbReference type="ARBA" id="ARBA00022630"/>
    </source>
</evidence>
<keyword evidence="3" id="KW-0285">Flavoprotein</keyword>
<dbReference type="PROSITE" id="PS00677">
    <property type="entry name" value="DAO"/>
    <property type="match status" value="1"/>
</dbReference>
<evidence type="ECO:0000259" key="7">
    <source>
        <dbReference type="Pfam" id="PF01266"/>
    </source>
</evidence>
<feature type="domain" description="FAD dependent oxidoreductase" evidence="7">
    <location>
        <begin position="6"/>
        <end position="334"/>
    </location>
</feature>
<dbReference type="PANTHER" id="PTHR11530">
    <property type="entry name" value="D-AMINO ACID OXIDASE"/>
    <property type="match status" value="1"/>
</dbReference>
<comment type="caution">
    <text evidence="8">The sequence shown here is derived from an EMBL/GenBank/DDBJ whole genome shotgun (WGS) entry which is preliminary data.</text>
</comment>
<dbReference type="AlphaFoldDB" id="A0A135LDE3"/>
<dbReference type="STRING" id="5078.A0A135LDE3"/>
<dbReference type="Gene3D" id="3.30.9.10">
    <property type="entry name" value="D-Amino Acid Oxidase, subunit A, domain 2"/>
    <property type="match status" value="1"/>
</dbReference>
<dbReference type="InterPro" id="IPR006076">
    <property type="entry name" value="FAD-dep_OxRdtase"/>
</dbReference>
<dbReference type="PANTHER" id="PTHR11530:SF11">
    <property type="entry name" value="D-ASPARTATE OXIDASE"/>
    <property type="match status" value="1"/>
</dbReference>
<dbReference type="Proteomes" id="UP000070168">
    <property type="component" value="Unassembled WGS sequence"/>
</dbReference>
<reference evidence="8 9" key="1">
    <citation type="journal article" date="2016" name="BMC Genomics">
        <title>Genome sequencing and secondary metabolism of the postharvest pathogen Penicillium griseofulvum.</title>
        <authorList>
            <person name="Banani H."/>
            <person name="Marcet-Houben M."/>
            <person name="Ballester A.R."/>
            <person name="Abbruscato P."/>
            <person name="Gonzalez-Candelas L."/>
            <person name="Gabaldon T."/>
            <person name="Spadaro D."/>
        </authorList>
    </citation>
    <scope>NUCLEOTIDE SEQUENCE [LARGE SCALE GENOMIC DNA]</scope>
    <source>
        <strain evidence="8 9">PG3</strain>
    </source>
</reference>
<feature type="binding site" evidence="6">
    <location>
        <begin position="47"/>
        <end position="48"/>
    </location>
    <ligand>
        <name>FAD</name>
        <dbReference type="ChEBI" id="CHEBI:57692"/>
    </ligand>
</feature>
<dbReference type="Gene3D" id="3.40.50.720">
    <property type="entry name" value="NAD(P)-binding Rossmann-like Domain"/>
    <property type="match status" value="1"/>
</dbReference>
<dbReference type="RefSeq" id="XP_040645521.1">
    <property type="nucleotide sequence ID" value="XM_040791444.1"/>
</dbReference>
<evidence type="ECO:0000256" key="4">
    <source>
        <dbReference type="ARBA" id="ARBA00022827"/>
    </source>
</evidence>
<feature type="binding site" evidence="6">
    <location>
        <position position="222"/>
    </location>
    <ligand>
        <name>D-dopa</name>
        <dbReference type="ChEBI" id="CHEBI:149689"/>
    </ligand>
</feature>
<comment type="cofactor">
    <cofactor evidence="1 6">
        <name>FAD</name>
        <dbReference type="ChEBI" id="CHEBI:57692"/>
    </cofactor>
</comment>
<organism evidence="8 9">
    <name type="scientific">Penicillium patulum</name>
    <name type="common">Penicillium griseofulvum</name>
    <dbReference type="NCBI Taxonomy" id="5078"/>
    <lineage>
        <taxon>Eukaryota</taxon>
        <taxon>Fungi</taxon>
        <taxon>Dikarya</taxon>
        <taxon>Ascomycota</taxon>
        <taxon>Pezizomycotina</taxon>
        <taxon>Eurotiomycetes</taxon>
        <taxon>Eurotiomycetidae</taxon>
        <taxon>Eurotiales</taxon>
        <taxon>Aspergillaceae</taxon>
        <taxon>Penicillium</taxon>
    </lineage>
</organism>
<dbReference type="InterPro" id="IPR023209">
    <property type="entry name" value="DAO"/>
</dbReference>
<dbReference type="OrthoDB" id="2015447at2759"/>
<dbReference type="GO" id="GO:0071949">
    <property type="term" value="F:FAD binding"/>
    <property type="evidence" value="ECO:0007669"/>
    <property type="project" value="InterPro"/>
</dbReference>
<dbReference type="GO" id="GO:0003884">
    <property type="term" value="F:D-amino-acid oxidase activity"/>
    <property type="evidence" value="ECO:0007669"/>
    <property type="project" value="InterPro"/>
</dbReference>
<dbReference type="InterPro" id="IPR006181">
    <property type="entry name" value="D-amino_acid_oxidase_CS"/>
</dbReference>
<dbReference type="Pfam" id="PF01266">
    <property type="entry name" value="DAO"/>
    <property type="match status" value="1"/>
</dbReference>
<dbReference type="SUPFAM" id="SSF54373">
    <property type="entry name" value="FAD-linked reductases, C-terminal domain"/>
    <property type="match status" value="1"/>
</dbReference>
<protein>
    <submittedName>
        <fullName evidence="8">D-amino-acid oxidase</fullName>
    </submittedName>
</protein>
<gene>
    <name evidence="8" type="ORF">PGRI_037310</name>
</gene>
<feature type="binding site" evidence="6">
    <location>
        <position position="185"/>
    </location>
    <ligand>
        <name>FAD</name>
        <dbReference type="ChEBI" id="CHEBI:57692"/>
    </ligand>
</feature>
<keyword evidence="9" id="KW-1185">Reference proteome</keyword>
<dbReference type="GeneID" id="63706744"/>
<keyword evidence="5" id="KW-0560">Oxidoreductase</keyword>
<sequence length="352" mass="38025">MKSESIVIIGAGVIGLNVALVLAEKGHGKNTTIIAEHLPGDTSINYTSPWAGANFSAISASDPNALRWDKLGYTYLLDLAAKDGKNAFVKETPSVEYWDELPSREKIDSMASYLKDFKEIASQDLPAGVSFGIEFTTITLNAPMHLRFLFQKVTQEYGVRVIRKKLPQVSSGYLSKDTKVVFNCTGNAAKELPGVQDSKCFPTRGQILLARASHVQQNIMRHGKDYETYVIPRPYSNGNVILGGFMQKNVGTPDTFGEETESILSRTTALLPALSSSETEILGAFAGLRPSREGGARVARENVQIDGAGRQGVVVHNYGAGGTGYQAGYGMAVEAVNTVTEEINTLGIQSRL</sequence>
<feature type="binding site" evidence="6">
    <location>
        <position position="289"/>
    </location>
    <ligand>
        <name>D-dopa</name>
        <dbReference type="ChEBI" id="CHEBI:149689"/>
    </ligand>
</feature>
<dbReference type="OMA" id="GYMHLLD"/>
<evidence type="ECO:0000256" key="2">
    <source>
        <dbReference type="ARBA" id="ARBA00006730"/>
    </source>
</evidence>
<dbReference type="GO" id="GO:0019478">
    <property type="term" value="P:D-amino acid catabolic process"/>
    <property type="evidence" value="ECO:0007669"/>
    <property type="project" value="TreeGrafter"/>
</dbReference>
<dbReference type="GO" id="GO:0005737">
    <property type="term" value="C:cytoplasm"/>
    <property type="evidence" value="ECO:0007669"/>
    <property type="project" value="TreeGrafter"/>
</dbReference>
<evidence type="ECO:0000256" key="5">
    <source>
        <dbReference type="ARBA" id="ARBA00023002"/>
    </source>
</evidence>
<dbReference type="PIRSF" id="PIRSF000189">
    <property type="entry name" value="D-aa_oxidase"/>
    <property type="match status" value="1"/>
</dbReference>
<evidence type="ECO:0000313" key="8">
    <source>
        <dbReference type="EMBL" id="KXG46985.1"/>
    </source>
</evidence>
<feature type="binding site" evidence="6">
    <location>
        <position position="322"/>
    </location>
    <ligand>
        <name>D-dopa</name>
        <dbReference type="ChEBI" id="CHEBI:149689"/>
    </ligand>
</feature>
<name>A0A135LDE3_PENPA</name>
<proteinExistence type="inferred from homology"/>
<dbReference type="EMBL" id="LHQR01000067">
    <property type="protein sequence ID" value="KXG46985.1"/>
    <property type="molecule type" value="Genomic_DNA"/>
</dbReference>